<name>A0ABV3CUY8_STREX</name>
<sequence>MAERLTFTLEGRDQLSRVLGHAGESADRLRQSMEDAADGSGQALLTLTQDADGRLRDMEGRFLSAADAAALMATRTDDLARPTTTWSEAADKAGVAGEAFKKSLISLAPAAIPAAASLAPIAPAVLAGAAAAGVFALALGKQMSAMSDAAKAEEKYAVAVEESGATSEAAIKAQAAYAKQMAQLPPATRQAAAALSVFKEEYQEWSDSLATDTMTPVVHGLAAMQGILPKLTPMVKGFAGELDRTVTLAAGGVASPGFDAFAQRMGEFSTGVMEDANDGLVTFLRTLDTDAVGQGVGEFLAWAREQGPVVGDIMRNLAGTLINMLEASSDLGVSMLQIVGVLSELAAAVPPEMISTLLQLAIAIKVVNLAAAGGLAARTAIAALGTQLVTMRTAAAAAPGPLAAAGAAIGTLSRTAKLAIAGTGIGLLIIALSELSAGAEQAPPDVDKLTGSLKQLGATGKTTGEAARAFGSDLGGLYDKVRSLTDPSTTDQVQQFIVSFGGLATWDSTPVKQAKENLDAIDKALASLVSSGNSDLAAAAARRLSEEYIKGGGTAEEFTGELDDYDTALQNSRFEQELAADAMGLYGRQAQETKAKLDAQKQSADGLRQALFALSNVNRDATGAMSDYEAAVDAATKAAEDNGRSLRMVNGVLDLNSDKARANDAALRDLAAKTEAAAASAREQGKSNEYVNGVLDKGKKQLVDHAGKMGLDKSAADALARSYLAIPERTIRTRGNIEDLRAKLDSAKSLLKKVPDSRKAAVRANISQLEAEVARAERLLSGIPDERVGVGIYLQATSWDQDANGVPDAIQGRASGGMVGFPGGGAVRGPGTSTSDSILTRLSNGEYVVRAAAVVKYGQPFLDAVNQGRLDVASAVPAGVAARAPQPGRAAGATSQVAVNNYHFTVQGAVDPVSTAKQIRTLLLKDKRTNGGKGLGIG</sequence>
<proteinExistence type="predicted"/>
<protein>
    <submittedName>
        <fullName evidence="1">Uncharacterized protein</fullName>
    </submittedName>
</protein>
<evidence type="ECO:0000313" key="1">
    <source>
        <dbReference type="EMBL" id="MEU7293328.1"/>
    </source>
</evidence>
<gene>
    <name evidence="1" type="ORF">AB0A76_09010</name>
</gene>
<accession>A0ABV3CUY8</accession>
<keyword evidence="2" id="KW-1185">Reference proteome</keyword>
<dbReference type="Proteomes" id="UP001551210">
    <property type="component" value="Unassembled WGS sequence"/>
</dbReference>
<dbReference type="RefSeq" id="WP_359205682.1">
    <property type="nucleotide sequence ID" value="NZ_JBEZAM010000008.1"/>
</dbReference>
<organism evidence="1 2">
    <name type="scientific">Streptomyces exfoliatus</name>
    <name type="common">Streptomyces hydrogenans</name>
    <dbReference type="NCBI Taxonomy" id="1905"/>
    <lineage>
        <taxon>Bacteria</taxon>
        <taxon>Bacillati</taxon>
        <taxon>Actinomycetota</taxon>
        <taxon>Actinomycetes</taxon>
        <taxon>Kitasatosporales</taxon>
        <taxon>Streptomycetaceae</taxon>
        <taxon>Streptomyces</taxon>
    </lineage>
</organism>
<comment type="caution">
    <text evidence="1">The sequence shown here is derived from an EMBL/GenBank/DDBJ whole genome shotgun (WGS) entry which is preliminary data.</text>
</comment>
<evidence type="ECO:0000313" key="2">
    <source>
        <dbReference type="Proteomes" id="UP001551210"/>
    </source>
</evidence>
<reference evidence="1 2" key="1">
    <citation type="submission" date="2024-06" db="EMBL/GenBank/DDBJ databases">
        <title>The Natural Products Discovery Center: Release of the First 8490 Sequenced Strains for Exploring Actinobacteria Biosynthetic Diversity.</title>
        <authorList>
            <person name="Kalkreuter E."/>
            <person name="Kautsar S.A."/>
            <person name="Yang D."/>
            <person name="Bader C.D."/>
            <person name="Teijaro C.N."/>
            <person name="Fluegel L."/>
            <person name="Davis C.M."/>
            <person name="Simpson J.R."/>
            <person name="Lauterbach L."/>
            <person name="Steele A.D."/>
            <person name="Gui C."/>
            <person name="Meng S."/>
            <person name="Li G."/>
            <person name="Viehrig K."/>
            <person name="Ye F."/>
            <person name="Su P."/>
            <person name="Kiefer A.F."/>
            <person name="Nichols A."/>
            <person name="Cepeda A.J."/>
            <person name="Yan W."/>
            <person name="Fan B."/>
            <person name="Jiang Y."/>
            <person name="Adhikari A."/>
            <person name="Zheng C.-J."/>
            <person name="Schuster L."/>
            <person name="Cowan T.M."/>
            <person name="Smanski M.J."/>
            <person name="Chevrette M.G."/>
            <person name="De Carvalho L.P.S."/>
            <person name="Shen B."/>
        </authorList>
    </citation>
    <scope>NUCLEOTIDE SEQUENCE [LARGE SCALE GENOMIC DNA]</scope>
    <source>
        <strain evidence="1 2">NPDC045705</strain>
    </source>
</reference>
<dbReference type="EMBL" id="JBEZAM010000008">
    <property type="protein sequence ID" value="MEU7293328.1"/>
    <property type="molecule type" value="Genomic_DNA"/>
</dbReference>